<gene>
    <name evidence="4" type="ORF">ECRASSUSDP1_LOCUS12411</name>
</gene>
<dbReference type="PROSITE" id="PS00616">
    <property type="entry name" value="HIS_ACID_PHOSPHAT_1"/>
    <property type="match status" value="1"/>
</dbReference>
<dbReference type="GO" id="GO:0016791">
    <property type="term" value="F:phosphatase activity"/>
    <property type="evidence" value="ECO:0007669"/>
    <property type="project" value="TreeGrafter"/>
</dbReference>
<keyword evidence="5" id="KW-1185">Reference proteome</keyword>
<dbReference type="EMBL" id="CAMPGE010012315">
    <property type="protein sequence ID" value="CAI2371091.1"/>
    <property type="molecule type" value="Genomic_DNA"/>
</dbReference>
<evidence type="ECO:0000256" key="2">
    <source>
        <dbReference type="ARBA" id="ARBA00022801"/>
    </source>
</evidence>
<evidence type="ECO:0000313" key="4">
    <source>
        <dbReference type="EMBL" id="CAI2371091.1"/>
    </source>
</evidence>
<evidence type="ECO:0008006" key="6">
    <source>
        <dbReference type="Google" id="ProtNLM"/>
    </source>
</evidence>
<feature type="signal peptide" evidence="3">
    <location>
        <begin position="1"/>
        <end position="20"/>
    </location>
</feature>
<dbReference type="Proteomes" id="UP001295684">
    <property type="component" value="Unassembled WGS sequence"/>
</dbReference>
<dbReference type="InterPro" id="IPR029033">
    <property type="entry name" value="His_PPase_superfam"/>
</dbReference>
<dbReference type="InterPro" id="IPR000560">
    <property type="entry name" value="His_Pase_clade-2"/>
</dbReference>
<proteinExistence type="inferred from homology"/>
<feature type="chain" id="PRO_5042108284" description="Acid phosphatase" evidence="3">
    <location>
        <begin position="21"/>
        <end position="419"/>
    </location>
</feature>
<dbReference type="InterPro" id="IPR050645">
    <property type="entry name" value="Histidine_acid_phosphatase"/>
</dbReference>
<dbReference type="Pfam" id="PF00328">
    <property type="entry name" value="His_Phos_2"/>
    <property type="match status" value="1"/>
</dbReference>
<comment type="caution">
    <text evidence="4">The sequence shown here is derived from an EMBL/GenBank/DDBJ whole genome shotgun (WGS) entry which is preliminary data.</text>
</comment>
<reference evidence="4" key="1">
    <citation type="submission" date="2023-07" db="EMBL/GenBank/DDBJ databases">
        <authorList>
            <consortium name="AG Swart"/>
            <person name="Singh M."/>
            <person name="Singh A."/>
            <person name="Seah K."/>
            <person name="Emmerich C."/>
        </authorList>
    </citation>
    <scope>NUCLEOTIDE SEQUENCE</scope>
    <source>
        <strain evidence="4">DP1</strain>
    </source>
</reference>
<dbReference type="PANTHER" id="PTHR11567">
    <property type="entry name" value="ACID PHOSPHATASE-RELATED"/>
    <property type="match status" value="1"/>
</dbReference>
<dbReference type="CDD" id="cd07061">
    <property type="entry name" value="HP_HAP_like"/>
    <property type="match status" value="1"/>
</dbReference>
<keyword evidence="3" id="KW-0732">Signal</keyword>
<dbReference type="SUPFAM" id="SSF53254">
    <property type="entry name" value="Phosphoglycerate mutase-like"/>
    <property type="match status" value="1"/>
</dbReference>
<name>A0AAD1UKL0_EUPCR</name>
<comment type="similarity">
    <text evidence="1">Belongs to the histidine acid phosphatase family.</text>
</comment>
<accession>A0AAD1UKL0</accession>
<protein>
    <recommendedName>
        <fullName evidence="6">Acid phosphatase</fullName>
    </recommendedName>
</protein>
<dbReference type="AlphaFoldDB" id="A0AAD1UKL0"/>
<dbReference type="InterPro" id="IPR033379">
    <property type="entry name" value="Acid_Pase_AS"/>
</dbReference>
<dbReference type="PANTHER" id="PTHR11567:SF110">
    <property type="entry name" value="2-PHOSPHOXYLOSE PHOSPHATASE 1"/>
    <property type="match status" value="1"/>
</dbReference>
<organism evidence="4 5">
    <name type="scientific">Euplotes crassus</name>
    <dbReference type="NCBI Taxonomy" id="5936"/>
    <lineage>
        <taxon>Eukaryota</taxon>
        <taxon>Sar</taxon>
        <taxon>Alveolata</taxon>
        <taxon>Ciliophora</taxon>
        <taxon>Intramacronucleata</taxon>
        <taxon>Spirotrichea</taxon>
        <taxon>Hypotrichia</taxon>
        <taxon>Euplotida</taxon>
        <taxon>Euplotidae</taxon>
        <taxon>Moneuplotes</taxon>
    </lineage>
</organism>
<sequence>MNKTVLLLSILFCLIVTVSARLEMVAEICRHGSRVPQRDTFGTKYSNGLGMPTPSGLRQHYLLGIELRRRYMKGYPNVHQLVDPVFDLNEAHVRSTQTARTVQSVYSQLLGLFPVGIADELEPELADVAIPLIKLPNLDSVVDSLGSEAIKAGMQPVSVRNFHRDVDRFLAFGDCPYMSNDFIRRSEDPEVWKELDEQFRPIIFNQIAQAFGLNSNDLKFMNILDRLEALYTEEFEGKLTRFDFTEEEWKIVRSMQVPHLLNHLSPTSSQIMAIRHLNPIRELMRSRMGRDFNETLAGDFNNAKLLILSSHAYQMSHIINALAAENLELDHIDFASTLIFELHRKDSSGCETSTSESCFSVKIFYNDLQLKLPSCRNIDCTFKEFLRHLNNLDVTEDAMHELCFSEDLLTGYGEVTNLD</sequence>
<keyword evidence="2" id="KW-0378">Hydrolase</keyword>
<evidence type="ECO:0000256" key="1">
    <source>
        <dbReference type="ARBA" id="ARBA00005375"/>
    </source>
</evidence>
<dbReference type="Gene3D" id="3.40.50.1240">
    <property type="entry name" value="Phosphoglycerate mutase-like"/>
    <property type="match status" value="1"/>
</dbReference>
<evidence type="ECO:0000256" key="3">
    <source>
        <dbReference type="SAM" id="SignalP"/>
    </source>
</evidence>
<evidence type="ECO:0000313" key="5">
    <source>
        <dbReference type="Proteomes" id="UP001295684"/>
    </source>
</evidence>